<dbReference type="InterPro" id="IPR000595">
    <property type="entry name" value="cNMP-bd_dom"/>
</dbReference>
<dbReference type="CDD" id="cd07042">
    <property type="entry name" value="STAS_SulP_like_sulfate_transporter"/>
    <property type="match status" value="1"/>
</dbReference>
<keyword evidence="3 6" id="KW-1133">Transmembrane helix</keyword>
<evidence type="ECO:0000256" key="6">
    <source>
        <dbReference type="SAM" id="Phobius"/>
    </source>
</evidence>
<feature type="transmembrane region" description="Helical" evidence="6">
    <location>
        <begin position="148"/>
        <end position="171"/>
    </location>
</feature>
<evidence type="ECO:0000256" key="4">
    <source>
        <dbReference type="ARBA" id="ARBA00023136"/>
    </source>
</evidence>
<dbReference type="SUPFAM" id="SSF51206">
    <property type="entry name" value="cAMP-binding domain-like"/>
    <property type="match status" value="1"/>
</dbReference>
<feature type="transmembrane region" description="Helical" evidence="6">
    <location>
        <begin position="49"/>
        <end position="74"/>
    </location>
</feature>
<feature type="transmembrane region" description="Helical" evidence="6">
    <location>
        <begin position="183"/>
        <end position="201"/>
    </location>
</feature>
<feature type="transmembrane region" description="Helical" evidence="6">
    <location>
        <begin position="111"/>
        <end position="128"/>
    </location>
</feature>
<feature type="transmembrane region" description="Helical" evidence="6">
    <location>
        <begin position="271"/>
        <end position="291"/>
    </location>
</feature>
<dbReference type="Pfam" id="PF00027">
    <property type="entry name" value="cNMP_binding"/>
    <property type="match status" value="1"/>
</dbReference>
<dbReference type="InterPro" id="IPR002645">
    <property type="entry name" value="STAS_dom"/>
</dbReference>
<dbReference type="Pfam" id="PF01740">
    <property type="entry name" value="STAS"/>
    <property type="match status" value="1"/>
</dbReference>
<feature type="transmembrane region" description="Helical" evidence="6">
    <location>
        <begin position="15"/>
        <end position="37"/>
    </location>
</feature>
<dbReference type="InterPro" id="IPR036513">
    <property type="entry name" value="STAS_dom_sf"/>
</dbReference>
<dbReference type="Gene3D" id="3.30.750.24">
    <property type="entry name" value="STAS domain"/>
    <property type="match status" value="1"/>
</dbReference>
<sequence>MASNDGPENEVVKGAVYGVVNGLMVLPVMISFAAIIYRDPAFQPFLPTLVKLTIFSAGIHQIAFALFSSMAFAVGQVQDAGLIFLAAMAGTIVTFCNDAGADSDTMISTTVVLLSSATLCLGLALMLVGRLKLASCVQYLPMPVVGGYLAFIGLFCGESGFAMMGGVEVAGVNEWYKFADPHVLTLITPGFVLGLGLYWAVRNCRHMLTLPGCMGAIILGFYATLYFTGTSLDEARELGWVATASADSSASAAWKYFRFGKVLWGAAPRIFVNWIAMFFVVAFSSSLDVAAIEMELGTPLDYNQELMTVGISNFCSGLSGGYTGSYIFSQTIFNLRVGVRSRITGFIIAGIEMVVFALPFSVVAYVPKCFFGSLLTLICVDLCYEWLIEARHKMAATEYFVCIATFVAVNIMGVEGGMLVGIVLAMATFTFGYARLPTVKTNIKRNSLTTRTFQERIILDKATHEGQMQIFQLQGYIFFGSAVNLLADVKERVRLPDRNIGSVRPTQSFRPLRQRDRSYSSPNLDAAVDPKNVHAQTEVAAMPVYNRGGNLHYEEGGSPNLRRMRSNSFGSPQRALKQQNMLIPGGSPTTNVAPMPIYNRGGGQPLSNRTSPSGSGVRGRNRSYSFGTMKESTPLLSSGALGEAQGFTHSREVSEDSSPIFSPMQLGLDLMGLGRRQGSEASRSRTESGSTAMGSPNPKRAIMDLESGIPEMEVSAVNGFSHKSSMGDDDGIGIKSWVILDFEKVSGVDATAARACFLVLRKLLQKSGVQLVYAAVPDHVMLLLNAHGVIDEAEDPLFDTLEEALEWCEERLLALSEGDSGSSSHMPGHLRKAKSSVPDLTAYKNKVQGRRLRRLRKRLSQDDPWEPLKTREEDEPEDASLNVIAIEGAAPELEGHPSSDELFLSGKDASWKDLRVLLYEYINEGSDGEVGRVMKNLRSELNETMLKKYFEVKIVEEGITLFQRGEASSCLYILRQGEVELLMCDDAGTGDGVAVKERRIQKISDGGVAGEVGFFLCRPQDFRAVSRTHCQMWYMTRESLAKMCQKNPTLAMLLQHAILRSLSLSISEGLLM</sequence>
<dbReference type="InterPro" id="IPR014710">
    <property type="entry name" value="RmlC-like_jellyroll"/>
</dbReference>
<dbReference type="InterPro" id="IPR011547">
    <property type="entry name" value="SLC26A/SulP_dom"/>
</dbReference>
<evidence type="ECO:0000256" key="1">
    <source>
        <dbReference type="ARBA" id="ARBA00004141"/>
    </source>
</evidence>
<feature type="region of interest" description="Disordered" evidence="5">
    <location>
        <begin position="601"/>
        <end position="622"/>
    </location>
</feature>
<feature type="transmembrane region" description="Helical" evidence="6">
    <location>
        <begin position="395"/>
        <end position="412"/>
    </location>
</feature>
<evidence type="ECO:0000259" key="7">
    <source>
        <dbReference type="PROSITE" id="PS50042"/>
    </source>
</evidence>
<feature type="compositionally biased region" description="Polar residues" evidence="5">
    <location>
        <begin position="605"/>
        <end position="614"/>
    </location>
</feature>
<feature type="region of interest" description="Disordered" evidence="5">
    <location>
        <begin position="500"/>
        <end position="527"/>
    </location>
</feature>
<dbReference type="InterPro" id="IPR018490">
    <property type="entry name" value="cNMP-bd_dom_sf"/>
</dbReference>
<evidence type="ECO:0000256" key="3">
    <source>
        <dbReference type="ARBA" id="ARBA00022989"/>
    </source>
</evidence>
<evidence type="ECO:0000313" key="9">
    <source>
        <dbReference type="EMBL" id="CAD9262628.1"/>
    </source>
</evidence>
<proteinExistence type="predicted"/>
<dbReference type="PANTHER" id="PTHR43310:SF2">
    <property type="entry name" value="SLC26A_SULP TRANSPORTER DOMAIN-CONTAINING PROTEIN"/>
    <property type="match status" value="1"/>
</dbReference>
<dbReference type="PROSITE" id="PS50042">
    <property type="entry name" value="CNMP_BINDING_3"/>
    <property type="match status" value="1"/>
</dbReference>
<evidence type="ECO:0000256" key="5">
    <source>
        <dbReference type="SAM" id="MobiDB-lite"/>
    </source>
</evidence>
<protein>
    <recommendedName>
        <fullName evidence="10">STAS domain-containing protein</fullName>
    </recommendedName>
</protein>
<keyword evidence="2 6" id="KW-0812">Transmembrane</keyword>
<gene>
    <name evidence="9" type="ORF">PPAR1163_LOCUS21011</name>
</gene>
<feature type="transmembrane region" description="Helical" evidence="6">
    <location>
        <begin position="80"/>
        <end position="99"/>
    </location>
</feature>
<accession>A0A7S1UB31</accession>
<organism evidence="9">
    <name type="scientific">Phaeomonas parva</name>
    <dbReference type="NCBI Taxonomy" id="124430"/>
    <lineage>
        <taxon>Eukaryota</taxon>
        <taxon>Sar</taxon>
        <taxon>Stramenopiles</taxon>
        <taxon>Ochrophyta</taxon>
        <taxon>Pinguiophyceae</taxon>
        <taxon>Pinguiochrysidales</taxon>
        <taxon>Pinguiochrysidaceae</taxon>
        <taxon>Phaeomonas</taxon>
    </lineage>
</organism>
<dbReference type="AlphaFoldDB" id="A0A7S1UB31"/>
<feature type="transmembrane region" description="Helical" evidence="6">
    <location>
        <begin position="345"/>
        <end position="364"/>
    </location>
</feature>
<feature type="region of interest" description="Disordered" evidence="5">
    <location>
        <begin position="675"/>
        <end position="699"/>
    </location>
</feature>
<feature type="transmembrane region" description="Helical" evidence="6">
    <location>
        <begin position="370"/>
        <end position="388"/>
    </location>
</feature>
<dbReference type="EMBL" id="HBGJ01033237">
    <property type="protein sequence ID" value="CAD9262628.1"/>
    <property type="molecule type" value="Transcribed_RNA"/>
</dbReference>
<keyword evidence="4 6" id="KW-0472">Membrane</keyword>
<dbReference type="SMART" id="SM00100">
    <property type="entry name" value="cNMP"/>
    <property type="match status" value="1"/>
</dbReference>
<dbReference type="PROSITE" id="PS50801">
    <property type="entry name" value="STAS"/>
    <property type="match status" value="1"/>
</dbReference>
<evidence type="ECO:0008006" key="10">
    <source>
        <dbReference type="Google" id="ProtNLM"/>
    </source>
</evidence>
<dbReference type="CDD" id="cd00038">
    <property type="entry name" value="CAP_ED"/>
    <property type="match status" value="1"/>
</dbReference>
<evidence type="ECO:0000259" key="8">
    <source>
        <dbReference type="PROSITE" id="PS50801"/>
    </source>
</evidence>
<dbReference type="SUPFAM" id="SSF52091">
    <property type="entry name" value="SpoIIaa-like"/>
    <property type="match status" value="1"/>
</dbReference>
<feature type="transmembrane region" description="Helical" evidence="6">
    <location>
        <begin position="207"/>
        <end position="227"/>
    </location>
</feature>
<dbReference type="InterPro" id="IPR052706">
    <property type="entry name" value="Membrane-Transporter-like"/>
</dbReference>
<reference evidence="9" key="1">
    <citation type="submission" date="2021-01" db="EMBL/GenBank/DDBJ databases">
        <authorList>
            <person name="Corre E."/>
            <person name="Pelletier E."/>
            <person name="Niang G."/>
            <person name="Scheremetjew M."/>
            <person name="Finn R."/>
            <person name="Kale V."/>
            <person name="Holt S."/>
            <person name="Cochrane G."/>
            <person name="Meng A."/>
            <person name="Brown T."/>
            <person name="Cohen L."/>
        </authorList>
    </citation>
    <scope>NUCLEOTIDE SEQUENCE</scope>
    <source>
        <strain evidence="9">CCMP2877</strain>
    </source>
</reference>
<comment type="subcellular location">
    <subcellularLocation>
        <location evidence="1">Membrane</location>
        <topology evidence="1">Multi-pass membrane protein</topology>
    </subcellularLocation>
</comment>
<name>A0A7S1UB31_9STRA</name>
<evidence type="ECO:0000256" key="2">
    <source>
        <dbReference type="ARBA" id="ARBA00022692"/>
    </source>
</evidence>
<dbReference type="Gene3D" id="2.60.120.10">
    <property type="entry name" value="Jelly Rolls"/>
    <property type="match status" value="1"/>
</dbReference>
<dbReference type="GO" id="GO:0016020">
    <property type="term" value="C:membrane"/>
    <property type="evidence" value="ECO:0007669"/>
    <property type="project" value="UniProtKB-SubCell"/>
</dbReference>
<feature type="domain" description="Cyclic nucleotide-binding" evidence="7">
    <location>
        <begin position="933"/>
        <end position="1061"/>
    </location>
</feature>
<feature type="transmembrane region" description="Helical" evidence="6">
    <location>
        <begin position="311"/>
        <end position="333"/>
    </location>
</feature>
<dbReference type="Pfam" id="PF00916">
    <property type="entry name" value="Sulfate_transp"/>
    <property type="match status" value="1"/>
</dbReference>
<feature type="domain" description="STAS" evidence="8">
    <location>
        <begin position="738"/>
        <end position="808"/>
    </location>
</feature>
<dbReference type="PANTHER" id="PTHR43310">
    <property type="entry name" value="SULFATE TRANSPORTER YBAR-RELATED"/>
    <property type="match status" value="1"/>
</dbReference>